<keyword evidence="4" id="KW-0949">S-adenosyl-L-methionine</keyword>
<name>A0A4Z0R2G1_9FIRM</name>
<evidence type="ECO:0000256" key="1">
    <source>
        <dbReference type="ARBA" id="ARBA00005189"/>
    </source>
</evidence>
<dbReference type="OrthoDB" id="9772751at2"/>
<dbReference type="InterPro" id="IPR013216">
    <property type="entry name" value="Methyltransf_11"/>
</dbReference>
<dbReference type="GO" id="GO:0032259">
    <property type="term" value="P:methylation"/>
    <property type="evidence" value="ECO:0007669"/>
    <property type="project" value="UniProtKB-KW"/>
</dbReference>
<comment type="caution">
    <text evidence="7">The sequence shown here is derived from an EMBL/GenBank/DDBJ whole genome shotgun (WGS) entry which is preliminary data.</text>
</comment>
<evidence type="ECO:0000256" key="3">
    <source>
        <dbReference type="ARBA" id="ARBA00022679"/>
    </source>
</evidence>
<keyword evidence="3 7" id="KW-0808">Transferase</keyword>
<proteinExistence type="predicted"/>
<dbReference type="CDD" id="cd02440">
    <property type="entry name" value="AdoMet_MTases"/>
    <property type="match status" value="1"/>
</dbReference>
<evidence type="ECO:0000256" key="5">
    <source>
        <dbReference type="ARBA" id="ARBA00025707"/>
    </source>
</evidence>
<dbReference type="PANTHER" id="PTHR44307">
    <property type="entry name" value="PHOSPHOETHANOLAMINE METHYLTRANSFERASE"/>
    <property type="match status" value="1"/>
</dbReference>
<dbReference type="PROSITE" id="PS01184">
    <property type="entry name" value="UBIE_2"/>
    <property type="match status" value="1"/>
</dbReference>
<sequence length="276" mass="31531">MGETKKVENMTYFELLAWLGIGSSHPGGFFTTKQTLDTIQIKSEDYVLDAGCGSGLTTCYLAKTTGSRIIGVDINPLMIDKAFQRAEKERVSHLVDFKVADVYSLPFAENFFDWVITESVTVFLDKVNVFREFYRVLKPKGQVADLEMTLLKELPTNLQKQLKEYYGSGTDPVSIEEWCNSLSRAGFEGVEIKNPQLLKTDNLVASELKRDWLLYKDLDDKIKKQPGLLPRLQRSADFIKKNQSYVGFGLLYGRKPVATPTKFVLKEWLRKKTFRK</sequence>
<organism evidence="7 8">
    <name type="scientific">Desulfosporosinus fructosivorans</name>
    <dbReference type="NCBI Taxonomy" id="2018669"/>
    <lineage>
        <taxon>Bacteria</taxon>
        <taxon>Bacillati</taxon>
        <taxon>Bacillota</taxon>
        <taxon>Clostridia</taxon>
        <taxon>Eubacteriales</taxon>
        <taxon>Desulfitobacteriaceae</taxon>
        <taxon>Desulfosporosinus</taxon>
    </lineage>
</organism>
<feature type="domain" description="Methyltransferase type 11" evidence="6">
    <location>
        <begin position="48"/>
        <end position="143"/>
    </location>
</feature>
<dbReference type="InterPro" id="IPR029063">
    <property type="entry name" value="SAM-dependent_MTases_sf"/>
</dbReference>
<dbReference type="Proteomes" id="UP000298460">
    <property type="component" value="Unassembled WGS sequence"/>
</dbReference>
<evidence type="ECO:0000313" key="7">
    <source>
        <dbReference type="EMBL" id="TGE37272.1"/>
    </source>
</evidence>
<protein>
    <submittedName>
        <fullName evidence="7">Class I SAM-dependent methyltransferase</fullName>
    </submittedName>
</protein>
<dbReference type="RefSeq" id="WP_135548285.1">
    <property type="nucleotide sequence ID" value="NZ_SPQQ01000005.1"/>
</dbReference>
<dbReference type="GO" id="GO:0008757">
    <property type="term" value="F:S-adenosylmethionine-dependent methyltransferase activity"/>
    <property type="evidence" value="ECO:0007669"/>
    <property type="project" value="InterPro"/>
</dbReference>
<comment type="pathway">
    <text evidence="5">Phospholipid metabolism.</text>
</comment>
<evidence type="ECO:0000256" key="4">
    <source>
        <dbReference type="ARBA" id="ARBA00022691"/>
    </source>
</evidence>
<reference evidence="7 8" key="1">
    <citation type="submission" date="2019-03" db="EMBL/GenBank/DDBJ databases">
        <title>Draft Genome Sequence of Desulfosporosinus fructosivorans Strain 63.6F, Isolated from Marine Sediment in the Baltic Sea.</title>
        <authorList>
            <person name="Hausmann B."/>
            <person name="Vandieken V."/>
            <person name="Pjevac P."/>
            <person name="Schreck K."/>
            <person name="Herbold C.W."/>
            <person name="Loy A."/>
        </authorList>
    </citation>
    <scope>NUCLEOTIDE SEQUENCE [LARGE SCALE GENOMIC DNA]</scope>
    <source>
        <strain evidence="7 8">63.6F</strain>
    </source>
</reference>
<dbReference type="EMBL" id="SPQQ01000005">
    <property type="protein sequence ID" value="TGE37272.1"/>
    <property type="molecule type" value="Genomic_DNA"/>
</dbReference>
<dbReference type="Gene3D" id="3.40.50.150">
    <property type="entry name" value="Vaccinia Virus protein VP39"/>
    <property type="match status" value="1"/>
</dbReference>
<dbReference type="PANTHER" id="PTHR44307:SF2">
    <property type="entry name" value="PHOSPHOETHANOLAMINE METHYLTRANSFERASE ISOFORM X1"/>
    <property type="match status" value="1"/>
</dbReference>
<comment type="pathway">
    <text evidence="1">Lipid metabolism.</text>
</comment>
<evidence type="ECO:0000256" key="2">
    <source>
        <dbReference type="ARBA" id="ARBA00022603"/>
    </source>
</evidence>
<dbReference type="InterPro" id="IPR023576">
    <property type="entry name" value="UbiE/COQ5_MeTrFase_CS"/>
</dbReference>
<keyword evidence="8" id="KW-1185">Reference proteome</keyword>
<gene>
    <name evidence="7" type="ORF">E4K67_15575</name>
</gene>
<dbReference type="Pfam" id="PF08241">
    <property type="entry name" value="Methyltransf_11"/>
    <property type="match status" value="1"/>
</dbReference>
<dbReference type="SUPFAM" id="SSF53335">
    <property type="entry name" value="S-adenosyl-L-methionine-dependent methyltransferases"/>
    <property type="match status" value="1"/>
</dbReference>
<accession>A0A4Z0R2G1</accession>
<keyword evidence="2 7" id="KW-0489">Methyltransferase</keyword>
<dbReference type="AlphaFoldDB" id="A0A4Z0R2G1"/>
<evidence type="ECO:0000259" key="6">
    <source>
        <dbReference type="Pfam" id="PF08241"/>
    </source>
</evidence>
<evidence type="ECO:0000313" key="8">
    <source>
        <dbReference type="Proteomes" id="UP000298460"/>
    </source>
</evidence>